<dbReference type="SMART" id="SM01083">
    <property type="entry name" value="Cir_N"/>
    <property type="match status" value="1"/>
</dbReference>
<feature type="region of interest" description="Disordered" evidence="9">
    <location>
        <begin position="366"/>
        <end position="385"/>
    </location>
</feature>
<evidence type="ECO:0000256" key="5">
    <source>
        <dbReference type="ARBA" id="ARBA00023054"/>
    </source>
</evidence>
<evidence type="ECO:0000256" key="1">
    <source>
        <dbReference type="ARBA" id="ARBA00004123"/>
    </source>
</evidence>
<feature type="coiled-coil region" evidence="8">
    <location>
        <begin position="21"/>
        <end position="59"/>
    </location>
</feature>
<feature type="domain" description="CBF1-interacting co-repressor CIR N-terminal" evidence="10">
    <location>
        <begin position="11"/>
        <end position="47"/>
    </location>
</feature>
<feature type="region of interest" description="Disordered" evidence="9">
    <location>
        <begin position="153"/>
        <end position="358"/>
    </location>
</feature>
<comment type="similarity">
    <text evidence="2">Belongs to the CWC25 family.</text>
</comment>
<feature type="compositionally biased region" description="Low complexity" evidence="9">
    <location>
        <begin position="273"/>
        <end position="286"/>
    </location>
</feature>
<evidence type="ECO:0000256" key="3">
    <source>
        <dbReference type="ARBA" id="ARBA00022664"/>
    </source>
</evidence>
<evidence type="ECO:0000313" key="12">
    <source>
        <dbReference type="Proteomes" id="UP000186594"/>
    </source>
</evidence>
<evidence type="ECO:0000256" key="6">
    <source>
        <dbReference type="ARBA" id="ARBA00023187"/>
    </source>
</evidence>
<keyword evidence="7" id="KW-0539">Nucleus</keyword>
<evidence type="ECO:0000256" key="2">
    <source>
        <dbReference type="ARBA" id="ARBA00006695"/>
    </source>
</evidence>
<gene>
    <name evidence="11" type="ORF">NEOLI_003223</name>
</gene>
<reference evidence="11 12" key="1">
    <citation type="submission" date="2016-04" db="EMBL/GenBank/DDBJ databases">
        <title>Evolutionary innovation and constraint leading to complex multicellularity in the Ascomycota.</title>
        <authorList>
            <person name="Cisse O."/>
            <person name="Nguyen A."/>
            <person name="Hewitt D.A."/>
            <person name="Jedd G."/>
            <person name="Stajich J.E."/>
        </authorList>
    </citation>
    <scope>NUCLEOTIDE SEQUENCE [LARGE SCALE GENOMIC DNA]</scope>
    <source>
        <strain evidence="11 12">DAH-3</strain>
    </source>
</reference>
<comment type="caution">
    <text evidence="11">The sequence shown here is derived from an EMBL/GenBank/DDBJ whole genome shotgun (WGS) entry which is preliminary data.</text>
</comment>
<dbReference type="OrthoDB" id="21123at2759"/>
<protein>
    <submittedName>
        <fullName evidence="11">Pre-mRNA-splicing factor cwf25</fullName>
    </submittedName>
</protein>
<feature type="compositionally biased region" description="Basic and acidic residues" evidence="9">
    <location>
        <begin position="229"/>
        <end position="253"/>
    </location>
</feature>
<keyword evidence="4" id="KW-0747">Spliceosome</keyword>
<dbReference type="EMBL" id="LXFE01000817">
    <property type="protein sequence ID" value="OLL24433.1"/>
    <property type="molecule type" value="Genomic_DNA"/>
</dbReference>
<dbReference type="AlphaFoldDB" id="A0A1U7LPB6"/>
<dbReference type="PANTHER" id="PTHR16196">
    <property type="entry name" value="CELL CYCLE CONTROL PROTEIN CWF25"/>
    <property type="match status" value="1"/>
</dbReference>
<feature type="compositionally biased region" description="Basic and acidic residues" evidence="9">
    <location>
        <begin position="366"/>
        <end position="383"/>
    </location>
</feature>
<feature type="compositionally biased region" description="Basic and acidic residues" evidence="9">
    <location>
        <begin position="205"/>
        <end position="222"/>
    </location>
</feature>
<dbReference type="InterPro" id="IPR022209">
    <property type="entry name" value="CWC25"/>
</dbReference>
<name>A0A1U7LPB6_NEOID</name>
<dbReference type="InterPro" id="IPR019339">
    <property type="entry name" value="CIR_N_dom"/>
</dbReference>
<feature type="compositionally biased region" description="Basic residues" evidence="9">
    <location>
        <begin position="319"/>
        <end position="329"/>
    </location>
</feature>
<keyword evidence="3" id="KW-0507">mRNA processing</keyword>
<organism evidence="11 12">
    <name type="scientific">Neolecta irregularis (strain DAH-3)</name>
    <dbReference type="NCBI Taxonomy" id="1198029"/>
    <lineage>
        <taxon>Eukaryota</taxon>
        <taxon>Fungi</taxon>
        <taxon>Dikarya</taxon>
        <taxon>Ascomycota</taxon>
        <taxon>Taphrinomycotina</taxon>
        <taxon>Neolectales</taxon>
        <taxon>Neolectaceae</taxon>
        <taxon>Neolecta</taxon>
    </lineage>
</organism>
<keyword evidence="12" id="KW-1185">Reference proteome</keyword>
<proteinExistence type="inferred from homology"/>
<feature type="compositionally biased region" description="Basic and acidic residues" evidence="9">
    <location>
        <begin position="302"/>
        <end position="312"/>
    </location>
</feature>
<dbReference type="Pfam" id="PF12542">
    <property type="entry name" value="CWC25"/>
    <property type="match status" value="1"/>
</dbReference>
<dbReference type="PANTHER" id="PTHR16196:SF0">
    <property type="entry name" value="PRE-MRNA-SPLICING FACTOR CWC25 HOMOLOG"/>
    <property type="match status" value="1"/>
</dbReference>
<dbReference type="Pfam" id="PF10197">
    <property type="entry name" value="Cir_N"/>
    <property type="match status" value="1"/>
</dbReference>
<keyword evidence="6" id="KW-0508">mRNA splicing</keyword>
<feature type="compositionally biased region" description="Basic and acidic residues" evidence="9">
    <location>
        <begin position="162"/>
        <end position="171"/>
    </location>
</feature>
<evidence type="ECO:0000256" key="9">
    <source>
        <dbReference type="SAM" id="MobiDB-lite"/>
    </source>
</evidence>
<dbReference type="STRING" id="1198029.A0A1U7LPB6"/>
<evidence type="ECO:0000313" key="11">
    <source>
        <dbReference type="EMBL" id="OLL24433.1"/>
    </source>
</evidence>
<dbReference type="GO" id="GO:0000398">
    <property type="term" value="P:mRNA splicing, via spliceosome"/>
    <property type="evidence" value="ECO:0007669"/>
    <property type="project" value="TreeGrafter"/>
</dbReference>
<dbReference type="GO" id="GO:0000974">
    <property type="term" value="C:Prp19 complex"/>
    <property type="evidence" value="ECO:0007669"/>
    <property type="project" value="EnsemblFungi"/>
</dbReference>
<accession>A0A1U7LPB6</accession>
<dbReference type="GO" id="GO:0005684">
    <property type="term" value="C:U2-type spliceosomal complex"/>
    <property type="evidence" value="ECO:0007669"/>
    <property type="project" value="EnsemblFungi"/>
</dbReference>
<sequence length="423" mass="50225">MGGGDLNMKKSWHPLLLVNQAKVWEKEKAALEERKRIEQKKKEIEEERQLSELQRLQEAAGGKKRVERVDWMYAVPGGTGGGGGTTEEMEDYLLGKKRIDQLIKDDDAEKSSKVYKHFIASQNANTIRDTQKKIREDPLLAIKKQEQAAYEELMKNPLKMKMLREAKEGKERRKKHRHRNEDDRDRRRHRSRSYDDNRTRKRSRSRDDKPTRRTERSTERRATIRHHHDSHEQLRFHRRDSRNERRSSRERGSRCRSPFPQYDKSTSNGYFHRQSSSRSSGRRSLSPLNCPFKRRAISRSPYRKDIYFEKNRTSPPPGRRSRSPYHRPNRPSPIRRSNSEERANKLAEMQANASELEMTREKRLKELEEQEKKDQKRDFETRKINGRYGGTAHFMKGVQRQVYDGKKSLGERIQRGKAGYSRD</sequence>
<evidence type="ECO:0000256" key="4">
    <source>
        <dbReference type="ARBA" id="ARBA00022728"/>
    </source>
</evidence>
<evidence type="ECO:0000256" key="7">
    <source>
        <dbReference type="ARBA" id="ARBA00023242"/>
    </source>
</evidence>
<dbReference type="OMA" id="SWHPHTM"/>
<evidence type="ECO:0000256" key="8">
    <source>
        <dbReference type="SAM" id="Coils"/>
    </source>
</evidence>
<comment type="subcellular location">
    <subcellularLocation>
        <location evidence="1">Nucleus</location>
    </subcellularLocation>
</comment>
<dbReference type="Proteomes" id="UP000186594">
    <property type="component" value="Unassembled WGS sequence"/>
</dbReference>
<evidence type="ECO:0000259" key="10">
    <source>
        <dbReference type="SMART" id="SM01083"/>
    </source>
</evidence>
<keyword evidence="5 8" id="KW-0175">Coiled coil</keyword>
<dbReference type="InterPro" id="IPR051376">
    <property type="entry name" value="CWC25_splicing_factor"/>
</dbReference>